<feature type="transmembrane region" description="Helical" evidence="5">
    <location>
        <begin position="246"/>
        <end position="266"/>
    </location>
</feature>
<name>A0A4U3LCV0_9BACT</name>
<gene>
    <name evidence="7" type="ORF">FC093_02445</name>
</gene>
<dbReference type="InterPro" id="IPR020846">
    <property type="entry name" value="MFS_dom"/>
</dbReference>
<feature type="transmembrane region" description="Helical" evidence="5">
    <location>
        <begin position="178"/>
        <end position="198"/>
    </location>
</feature>
<dbReference type="RefSeq" id="WP_137260136.1">
    <property type="nucleotide sequence ID" value="NZ_SZQL01000001.1"/>
</dbReference>
<evidence type="ECO:0000256" key="3">
    <source>
        <dbReference type="ARBA" id="ARBA00022989"/>
    </source>
</evidence>
<feature type="transmembrane region" description="Helical" evidence="5">
    <location>
        <begin position="319"/>
        <end position="338"/>
    </location>
</feature>
<proteinExistence type="predicted"/>
<keyword evidence="3 5" id="KW-1133">Transmembrane helix</keyword>
<keyword evidence="8" id="KW-1185">Reference proteome</keyword>
<reference evidence="7 8" key="1">
    <citation type="submission" date="2019-05" db="EMBL/GenBank/DDBJ databases">
        <title>Panacibacter sp. strain 17mud1-8 Genome sequencing and assembly.</title>
        <authorList>
            <person name="Chhetri G."/>
        </authorList>
    </citation>
    <scope>NUCLEOTIDE SEQUENCE [LARGE SCALE GENOMIC DNA]</scope>
    <source>
        <strain evidence="7 8">17mud1-8</strain>
    </source>
</reference>
<feature type="transmembrane region" description="Helical" evidence="5">
    <location>
        <begin position="89"/>
        <end position="108"/>
    </location>
</feature>
<keyword evidence="2 5" id="KW-0812">Transmembrane</keyword>
<dbReference type="GO" id="GO:0015134">
    <property type="term" value="F:hexuronate transmembrane transporter activity"/>
    <property type="evidence" value="ECO:0007669"/>
    <property type="project" value="TreeGrafter"/>
</dbReference>
<dbReference type="EMBL" id="SZQL01000001">
    <property type="protein sequence ID" value="TKK71896.1"/>
    <property type="molecule type" value="Genomic_DNA"/>
</dbReference>
<dbReference type="Pfam" id="PF07690">
    <property type="entry name" value="MFS_1"/>
    <property type="match status" value="1"/>
</dbReference>
<dbReference type="PANTHER" id="PTHR11662:SF285">
    <property type="entry name" value="HEXURONATE TRANSPORTER"/>
    <property type="match status" value="1"/>
</dbReference>
<evidence type="ECO:0000256" key="2">
    <source>
        <dbReference type="ARBA" id="ARBA00022692"/>
    </source>
</evidence>
<feature type="transmembrane region" description="Helical" evidence="5">
    <location>
        <begin position="20"/>
        <end position="37"/>
    </location>
</feature>
<keyword evidence="4 5" id="KW-0472">Membrane</keyword>
<evidence type="ECO:0000256" key="5">
    <source>
        <dbReference type="SAM" id="Phobius"/>
    </source>
</evidence>
<feature type="transmembrane region" description="Helical" evidence="5">
    <location>
        <begin position="286"/>
        <end position="307"/>
    </location>
</feature>
<dbReference type="InterPro" id="IPR050382">
    <property type="entry name" value="MFS_Na/Anion_cotransporter"/>
</dbReference>
<feature type="transmembrane region" description="Helical" evidence="5">
    <location>
        <begin position="415"/>
        <end position="439"/>
    </location>
</feature>
<dbReference type="AlphaFoldDB" id="A0A4U3LCV0"/>
<evidence type="ECO:0000259" key="6">
    <source>
        <dbReference type="PROSITE" id="PS50850"/>
    </source>
</evidence>
<dbReference type="GO" id="GO:0016020">
    <property type="term" value="C:membrane"/>
    <property type="evidence" value="ECO:0007669"/>
    <property type="project" value="UniProtKB-SubCell"/>
</dbReference>
<comment type="caution">
    <text evidence="7">The sequence shown here is derived from an EMBL/GenBank/DDBJ whole genome shotgun (WGS) entry which is preliminary data.</text>
</comment>
<dbReference type="InterPro" id="IPR036259">
    <property type="entry name" value="MFS_trans_sf"/>
</dbReference>
<evidence type="ECO:0000256" key="4">
    <source>
        <dbReference type="ARBA" id="ARBA00023136"/>
    </source>
</evidence>
<feature type="transmembrane region" description="Helical" evidence="5">
    <location>
        <begin position="145"/>
        <end position="172"/>
    </location>
</feature>
<evidence type="ECO:0000313" key="7">
    <source>
        <dbReference type="EMBL" id="TKK71896.1"/>
    </source>
</evidence>
<feature type="domain" description="Major facilitator superfamily (MFS) profile" evidence="6">
    <location>
        <begin position="24"/>
        <end position="442"/>
    </location>
</feature>
<evidence type="ECO:0000313" key="8">
    <source>
        <dbReference type="Proteomes" id="UP000305848"/>
    </source>
</evidence>
<dbReference type="PANTHER" id="PTHR11662">
    <property type="entry name" value="SOLUTE CARRIER FAMILY 17"/>
    <property type="match status" value="1"/>
</dbReference>
<feature type="transmembrane region" description="Helical" evidence="5">
    <location>
        <begin position="344"/>
        <end position="365"/>
    </location>
</feature>
<accession>A0A4U3LCV0</accession>
<dbReference type="CDD" id="cd17319">
    <property type="entry name" value="MFS_ExuT_GudP_like"/>
    <property type="match status" value="1"/>
</dbReference>
<evidence type="ECO:0000256" key="1">
    <source>
        <dbReference type="ARBA" id="ARBA00004141"/>
    </source>
</evidence>
<feature type="transmembrane region" description="Helical" evidence="5">
    <location>
        <begin position="377"/>
        <end position="403"/>
    </location>
</feature>
<dbReference type="PIRSF" id="PIRSF002808">
    <property type="entry name" value="Hexose_phosphate_transp"/>
    <property type="match status" value="1"/>
</dbReference>
<dbReference type="Gene3D" id="1.20.1250.20">
    <property type="entry name" value="MFS general substrate transporter like domains"/>
    <property type="match status" value="2"/>
</dbReference>
<sequence length="449" mass="50334">MLATPDNLNTASPTTKIGRYRWTICALVFYATTINYLDRQVISLLKPTLEKEFHWTETDYSDIVVAFQFAYAIGMLFAGRIIDKIGTKLGYAITLTLWSIASVLHAFATGALSFAIYRGFLGVTEAGNFPAAFKTTAEWFPRKERAYAAGIFNSGTNVGAILAPILVPFIAINYNWRIAFIAIGAIGFIWLIFWFIFYDVPAKQKRLSQAEFDYIHSDAEEPPAKEGTEEKPQISWGSLLRYKQTWAFIMGKFLTDGIWWFLLFWLPAFLDAQYHLTGMQVSLPIAFVYTLAGVASVFGGWLPMWLVKKKHWNVVRARKTSMFIYALFPLLIIFSQAAGSYHMWYAIIIIGIAASAHQAWSANLFTTVSDMFPKNSVASVTGIGGMAGGLGGMLISTLAGLLFDYYKGLGSIETGYYMLFLYCGAGYLLAWLIMFKILVPHMKPISNKY</sequence>
<dbReference type="PROSITE" id="PS50850">
    <property type="entry name" value="MFS"/>
    <property type="match status" value="1"/>
</dbReference>
<comment type="subcellular location">
    <subcellularLocation>
        <location evidence="1">Membrane</location>
        <topology evidence="1">Multi-pass membrane protein</topology>
    </subcellularLocation>
</comment>
<dbReference type="InterPro" id="IPR000849">
    <property type="entry name" value="Sugar_P_transporter"/>
</dbReference>
<feature type="transmembrane region" description="Helical" evidence="5">
    <location>
        <begin position="63"/>
        <end position="82"/>
    </location>
</feature>
<dbReference type="SUPFAM" id="SSF103473">
    <property type="entry name" value="MFS general substrate transporter"/>
    <property type="match status" value="1"/>
</dbReference>
<dbReference type="InterPro" id="IPR011701">
    <property type="entry name" value="MFS"/>
</dbReference>
<dbReference type="Proteomes" id="UP000305848">
    <property type="component" value="Unassembled WGS sequence"/>
</dbReference>
<organism evidence="7 8">
    <name type="scientific">Ilyomonas limi</name>
    <dbReference type="NCBI Taxonomy" id="2575867"/>
    <lineage>
        <taxon>Bacteria</taxon>
        <taxon>Pseudomonadati</taxon>
        <taxon>Bacteroidota</taxon>
        <taxon>Chitinophagia</taxon>
        <taxon>Chitinophagales</taxon>
        <taxon>Chitinophagaceae</taxon>
        <taxon>Ilyomonas</taxon>
    </lineage>
</organism>
<protein>
    <submittedName>
        <fullName evidence="7">MFS transporter</fullName>
    </submittedName>
</protein>
<dbReference type="OrthoDB" id="9781156at2"/>